<feature type="domain" description="CMP/dCMP-type deaminase" evidence="5">
    <location>
        <begin position="26"/>
        <end position="102"/>
    </location>
</feature>
<evidence type="ECO:0000313" key="7">
    <source>
        <dbReference type="Proteomes" id="UP001061862"/>
    </source>
</evidence>
<dbReference type="InterPro" id="IPR016193">
    <property type="entry name" value="Cytidine_deaminase-like"/>
</dbReference>
<sequence>MKNIDLIEQAAQLLKPHRTTAGRLFGDVGAVVVSGTGKVYAGVCVDTPSWGLCAERNALAAMITQGEYRIKQVVAVWRNEQTGQLHVLPPCGVCREFMRQIDDANLDAEIILDRDRTQTLRELLPAHEWPKPLDL</sequence>
<reference evidence="6 7" key="1">
    <citation type="submission" date="2022-09" db="EMBL/GenBank/DDBJ databases">
        <title>Interaction between co-microsymbionts with complementary sets of symbiotic genes in legume-rhizobium systems.</title>
        <authorList>
            <person name="Safronova V."/>
            <person name="Sazanova A."/>
            <person name="Afonin A."/>
            <person name="Chirak E."/>
        </authorList>
    </citation>
    <scope>NUCLEOTIDE SEQUENCE [LARGE SCALE GENOMIC DNA]</scope>
    <source>
        <strain evidence="6 7">A18/4-1</strain>
    </source>
</reference>
<evidence type="ECO:0000259" key="5">
    <source>
        <dbReference type="Pfam" id="PF00383"/>
    </source>
</evidence>
<dbReference type="RefSeq" id="WP_262165978.1">
    <property type="nucleotide sequence ID" value="NZ_CP104965.1"/>
</dbReference>
<organism evidence="6 7">
    <name type="scientific">Devosia neptuniae</name>
    <dbReference type="NCBI Taxonomy" id="191302"/>
    <lineage>
        <taxon>Bacteria</taxon>
        <taxon>Pseudomonadati</taxon>
        <taxon>Pseudomonadota</taxon>
        <taxon>Alphaproteobacteria</taxon>
        <taxon>Hyphomicrobiales</taxon>
        <taxon>Devosiaceae</taxon>
        <taxon>Devosia</taxon>
    </lineage>
</organism>
<dbReference type="InterPro" id="IPR002125">
    <property type="entry name" value="CMP_dCMP_dom"/>
</dbReference>
<dbReference type="Gene3D" id="3.40.140.10">
    <property type="entry name" value="Cytidine Deaminase, domain 2"/>
    <property type="match status" value="1"/>
</dbReference>
<keyword evidence="2" id="KW-0479">Metal-binding</keyword>
<protein>
    <recommendedName>
        <fullName evidence="5">CMP/dCMP-type deaminase domain-containing protein</fullName>
    </recommendedName>
</protein>
<dbReference type="InterPro" id="IPR050202">
    <property type="entry name" value="Cyt/Deoxycyt_deaminase"/>
</dbReference>
<gene>
    <name evidence="6" type="ORF">N8A98_13230</name>
</gene>
<keyword evidence="4" id="KW-0862">Zinc</keyword>
<evidence type="ECO:0000256" key="1">
    <source>
        <dbReference type="ARBA" id="ARBA00006576"/>
    </source>
</evidence>
<evidence type="ECO:0000313" key="6">
    <source>
        <dbReference type="EMBL" id="UXN68239.1"/>
    </source>
</evidence>
<evidence type="ECO:0000256" key="2">
    <source>
        <dbReference type="ARBA" id="ARBA00022723"/>
    </source>
</evidence>
<dbReference type="PROSITE" id="PS00903">
    <property type="entry name" value="CYT_DCMP_DEAMINASES_1"/>
    <property type="match status" value="1"/>
</dbReference>
<dbReference type="PANTHER" id="PTHR11644">
    <property type="entry name" value="CYTIDINE DEAMINASE"/>
    <property type="match status" value="1"/>
</dbReference>
<comment type="similarity">
    <text evidence="1">Belongs to the cytidine and deoxycytidylate deaminase family.</text>
</comment>
<evidence type="ECO:0000256" key="3">
    <source>
        <dbReference type="ARBA" id="ARBA00022801"/>
    </source>
</evidence>
<dbReference type="EMBL" id="CP104965">
    <property type="protein sequence ID" value="UXN68239.1"/>
    <property type="molecule type" value="Genomic_DNA"/>
</dbReference>
<dbReference type="Proteomes" id="UP001061862">
    <property type="component" value="Chromosome"/>
</dbReference>
<dbReference type="SUPFAM" id="SSF53927">
    <property type="entry name" value="Cytidine deaminase-like"/>
    <property type="match status" value="1"/>
</dbReference>
<name>A0ABY6C7M3_9HYPH</name>
<keyword evidence="3" id="KW-0378">Hydrolase</keyword>
<accession>A0ABY6C7M3</accession>
<dbReference type="CDD" id="cd01283">
    <property type="entry name" value="cytidine_deaminase"/>
    <property type="match status" value="1"/>
</dbReference>
<dbReference type="PANTHER" id="PTHR11644:SF2">
    <property type="entry name" value="CYTIDINE DEAMINASE"/>
    <property type="match status" value="1"/>
</dbReference>
<dbReference type="InterPro" id="IPR016192">
    <property type="entry name" value="APOBEC/CMP_deaminase_Zn-bd"/>
</dbReference>
<dbReference type="Pfam" id="PF00383">
    <property type="entry name" value="dCMP_cyt_deam_1"/>
    <property type="match status" value="1"/>
</dbReference>
<keyword evidence="7" id="KW-1185">Reference proteome</keyword>
<proteinExistence type="inferred from homology"/>
<evidence type="ECO:0000256" key="4">
    <source>
        <dbReference type="ARBA" id="ARBA00022833"/>
    </source>
</evidence>